<sequence length="114" mass="13155">MMRSFICLSLILLPLVYNVEGLKIEPSPWKPIRNVQLGSYVEIGRFAIEAHNKQSKEILAFVKNVRGKEQYDNGLRYALIIATRNSDGVAKNYEAVVFERHVMQDRVLESFKEI</sequence>
<accession>A0A078F9E5</accession>
<dbReference type="InterPro" id="IPR000010">
    <property type="entry name" value="Cystatin_dom"/>
</dbReference>
<evidence type="ECO:0000313" key="7">
    <source>
        <dbReference type="Proteomes" id="UP000028999"/>
    </source>
</evidence>
<dbReference type="EMBL" id="HG994371">
    <property type="protein sequence ID" value="CAF2021627.1"/>
    <property type="molecule type" value="Genomic_DNA"/>
</dbReference>
<reference evidence="5" key="3">
    <citation type="submission" date="2021-01" db="EMBL/GenBank/DDBJ databases">
        <authorList>
            <consortium name="Genoscope - CEA"/>
            <person name="William W."/>
        </authorList>
    </citation>
    <scope>NUCLEOTIDE SEQUENCE</scope>
</reference>
<evidence type="ECO:0000256" key="1">
    <source>
        <dbReference type="ARBA" id="ARBA00022690"/>
    </source>
</evidence>
<organism evidence="6 7">
    <name type="scientific">Brassica napus</name>
    <name type="common">Rape</name>
    <dbReference type="NCBI Taxonomy" id="3708"/>
    <lineage>
        <taxon>Eukaryota</taxon>
        <taxon>Viridiplantae</taxon>
        <taxon>Streptophyta</taxon>
        <taxon>Embryophyta</taxon>
        <taxon>Tracheophyta</taxon>
        <taxon>Spermatophyta</taxon>
        <taxon>Magnoliopsida</taxon>
        <taxon>eudicotyledons</taxon>
        <taxon>Gunneridae</taxon>
        <taxon>Pentapetalae</taxon>
        <taxon>rosids</taxon>
        <taxon>malvids</taxon>
        <taxon>Brassicales</taxon>
        <taxon>Brassicaceae</taxon>
        <taxon>Brassiceae</taxon>
        <taxon>Brassica</taxon>
    </lineage>
</organism>
<dbReference type="Gene3D" id="3.10.450.10">
    <property type="match status" value="1"/>
</dbReference>
<keyword evidence="1" id="KW-0646">Protease inhibitor</keyword>
<evidence type="ECO:0000256" key="2">
    <source>
        <dbReference type="ARBA" id="ARBA00022704"/>
    </source>
</evidence>
<evidence type="ECO:0000313" key="6">
    <source>
        <dbReference type="EMBL" id="CDY09687.1"/>
    </source>
</evidence>
<feature type="chain" id="PRO_5040561340" evidence="3">
    <location>
        <begin position="22"/>
        <end position="114"/>
    </location>
</feature>
<dbReference type="Pfam" id="PF16845">
    <property type="entry name" value="SQAPI"/>
    <property type="match status" value="1"/>
</dbReference>
<keyword evidence="2" id="KW-0789">Thiol protease inhibitor</keyword>
<reference evidence="6 7" key="1">
    <citation type="journal article" date="2014" name="Science">
        <title>Plant genetics. Early allopolyploid evolution in the post-Neolithic Brassica napus oilseed genome.</title>
        <authorList>
            <person name="Chalhoub B."/>
            <person name="Denoeud F."/>
            <person name="Liu S."/>
            <person name="Parkin I.A."/>
            <person name="Tang H."/>
            <person name="Wang X."/>
            <person name="Chiquet J."/>
            <person name="Belcram H."/>
            <person name="Tong C."/>
            <person name="Samans B."/>
            <person name="Correa M."/>
            <person name="Da Silva C."/>
            <person name="Just J."/>
            <person name="Falentin C."/>
            <person name="Koh C.S."/>
            <person name="Le Clainche I."/>
            <person name="Bernard M."/>
            <person name="Bento P."/>
            <person name="Noel B."/>
            <person name="Labadie K."/>
            <person name="Alberti A."/>
            <person name="Charles M."/>
            <person name="Arnaud D."/>
            <person name="Guo H."/>
            <person name="Daviaud C."/>
            <person name="Alamery S."/>
            <person name="Jabbari K."/>
            <person name="Zhao M."/>
            <person name="Edger P.P."/>
            <person name="Chelaifa H."/>
            <person name="Tack D."/>
            <person name="Lassalle G."/>
            <person name="Mestiri I."/>
            <person name="Schnel N."/>
            <person name="Le Paslier M.C."/>
            <person name="Fan G."/>
            <person name="Renault V."/>
            <person name="Bayer P.E."/>
            <person name="Golicz A.A."/>
            <person name="Manoli S."/>
            <person name="Lee T.H."/>
            <person name="Thi V.H."/>
            <person name="Chalabi S."/>
            <person name="Hu Q."/>
            <person name="Fan C."/>
            <person name="Tollenaere R."/>
            <person name="Lu Y."/>
            <person name="Battail C."/>
            <person name="Shen J."/>
            <person name="Sidebottom C.H."/>
            <person name="Wang X."/>
            <person name="Canaguier A."/>
            <person name="Chauveau A."/>
            <person name="Berard A."/>
            <person name="Deniot G."/>
            <person name="Guan M."/>
            <person name="Liu Z."/>
            <person name="Sun F."/>
            <person name="Lim Y.P."/>
            <person name="Lyons E."/>
            <person name="Town C.D."/>
            <person name="Bancroft I."/>
            <person name="Wang X."/>
            <person name="Meng J."/>
            <person name="Ma J."/>
            <person name="Pires J.C."/>
            <person name="King G.J."/>
            <person name="Brunel D."/>
            <person name="Delourme R."/>
            <person name="Renard M."/>
            <person name="Aury J.M."/>
            <person name="Adams K.L."/>
            <person name="Batley J."/>
            <person name="Snowdon R.J."/>
            <person name="Tost J."/>
            <person name="Edwards D."/>
            <person name="Zhou Y."/>
            <person name="Hua W."/>
            <person name="Sharpe A.G."/>
            <person name="Paterson A.H."/>
            <person name="Guan C."/>
            <person name="Wincker P."/>
        </authorList>
    </citation>
    <scope>NUCLEOTIDE SEQUENCE [LARGE SCALE GENOMIC DNA]</scope>
    <source>
        <strain evidence="7">cv. Darmor-bzh</strain>
    </source>
</reference>
<dbReference type="OrthoDB" id="2016588at2759"/>
<dbReference type="SMR" id="A0A078F9E5"/>
<evidence type="ECO:0000313" key="5">
    <source>
        <dbReference type="EMBL" id="CAF2021627.1"/>
    </source>
</evidence>
<name>A0A078F9E5_BRANA</name>
<dbReference type="GO" id="GO:0004869">
    <property type="term" value="F:cysteine-type endopeptidase inhibitor activity"/>
    <property type="evidence" value="ECO:0007669"/>
    <property type="project" value="UniProtKB-KW"/>
</dbReference>
<dbReference type="KEGG" id="bna:106408380"/>
<evidence type="ECO:0000259" key="4">
    <source>
        <dbReference type="SMART" id="SM00043"/>
    </source>
</evidence>
<dbReference type="PANTHER" id="PTHR47364">
    <property type="entry name" value="CYSTEINE PROTEINASE INHIBITOR 5"/>
    <property type="match status" value="1"/>
</dbReference>
<dbReference type="AlphaFoldDB" id="A0A078F9E5"/>
<dbReference type="EMBL" id="LK031998">
    <property type="protein sequence ID" value="CDY09687.1"/>
    <property type="molecule type" value="Genomic_DNA"/>
</dbReference>
<dbReference type="InterPro" id="IPR046350">
    <property type="entry name" value="Cystatin_sf"/>
</dbReference>
<keyword evidence="3" id="KW-0732">Signal</keyword>
<gene>
    <name evidence="6" type="primary">BnaC07g33740D</name>
    <name evidence="5" type="ORF">DARMORV10_C07P47950.1</name>
    <name evidence="6" type="ORF">GSBRNA2T00031355001</name>
</gene>
<dbReference type="PaxDb" id="3708-A0A078F9E5"/>
<dbReference type="STRING" id="3708.A0A078F9E5"/>
<evidence type="ECO:0000256" key="3">
    <source>
        <dbReference type="SAM" id="SignalP"/>
    </source>
</evidence>
<dbReference type="PANTHER" id="PTHR47364:SF18">
    <property type="entry name" value="CYSTATIN DOMAIN-CONTAINING PROTEIN"/>
    <property type="match status" value="1"/>
</dbReference>
<dbReference type="CDD" id="cd00042">
    <property type="entry name" value="CY"/>
    <property type="match status" value="1"/>
</dbReference>
<dbReference type="Proteomes" id="UP001295469">
    <property type="component" value="Chromosome C07"/>
</dbReference>
<feature type="domain" description="Cystatin" evidence="4">
    <location>
        <begin position="24"/>
        <end position="114"/>
    </location>
</feature>
<protein>
    <submittedName>
        <fullName evidence="5">(rape) hypothetical protein</fullName>
    </submittedName>
    <submittedName>
        <fullName evidence="6">BnaC07g33740D protein</fullName>
    </submittedName>
</protein>
<reference evidence="6" key="2">
    <citation type="submission" date="2014-06" db="EMBL/GenBank/DDBJ databases">
        <authorList>
            <person name="Genoscope - CEA"/>
        </authorList>
    </citation>
    <scope>NUCLEOTIDE SEQUENCE</scope>
</reference>
<proteinExistence type="predicted"/>
<keyword evidence="7" id="KW-1185">Reference proteome</keyword>
<dbReference type="SMART" id="SM00043">
    <property type="entry name" value="CY"/>
    <property type="match status" value="1"/>
</dbReference>
<feature type="signal peptide" evidence="3">
    <location>
        <begin position="1"/>
        <end position="21"/>
    </location>
</feature>
<dbReference type="SUPFAM" id="SSF54403">
    <property type="entry name" value="Cystatin/monellin"/>
    <property type="match status" value="1"/>
</dbReference>
<dbReference type="Proteomes" id="UP000028999">
    <property type="component" value="Unassembled WGS sequence"/>
</dbReference>
<dbReference type="OMA" id="VIKGKEH"/>
<dbReference type="Gramene" id="CDY09687">
    <property type="protein sequence ID" value="CDY09687"/>
    <property type="gene ID" value="GSBRNA2T00031355001"/>
</dbReference>